<keyword evidence="4" id="KW-1185">Reference proteome</keyword>
<sequence>MKKIASIILTGVLITGILTGCDLSSAKSDDQILKVAIDLKYPPFMYVDDKGDPAGLEVDLAYALGEYMGQEVEIVNTDFSMLIPSLETGESDIVISDMTVNDERKQKVDFSEGYRYGRTLALVNKEFYENNNISDDMSVEDFFKLDGIKSIGLSGTISVSVPQKYGVDVTEITEIASGIMEVTSGNYNVLVGANTVIGDHAANKETTEIYSGIPEYFTSAFAVKKGNTELLEKANEFIATLYEKGGLYEQLASKYNDEVGEFLKDKSLGLEYIVNKPE</sequence>
<dbReference type="PANTHER" id="PTHR35936:SF19">
    <property type="entry name" value="AMINO-ACID-BINDING PROTEIN YXEM-RELATED"/>
    <property type="match status" value="1"/>
</dbReference>
<evidence type="ECO:0000259" key="2">
    <source>
        <dbReference type="SMART" id="SM00062"/>
    </source>
</evidence>
<protein>
    <submittedName>
        <fullName evidence="3">Amino acid ABC transporter substrate-binding protein, PAAT family (TC 3.A.1.3.-)</fullName>
    </submittedName>
</protein>
<dbReference type="PROSITE" id="PS51257">
    <property type="entry name" value="PROKAR_LIPOPROTEIN"/>
    <property type="match status" value="1"/>
</dbReference>
<dbReference type="AlphaFoldDB" id="A0A1M5XET7"/>
<gene>
    <name evidence="3" type="ORF">SAMN02745207_03595</name>
</gene>
<dbReference type="EMBL" id="FQXM01000028">
    <property type="protein sequence ID" value="SHH98311.1"/>
    <property type="molecule type" value="Genomic_DNA"/>
</dbReference>
<keyword evidence="1" id="KW-0732">Signal</keyword>
<evidence type="ECO:0000313" key="3">
    <source>
        <dbReference type="EMBL" id="SHH98311.1"/>
    </source>
</evidence>
<dbReference type="RefSeq" id="WP_073340253.1">
    <property type="nucleotide sequence ID" value="NZ_FQXM01000028.1"/>
</dbReference>
<evidence type="ECO:0000256" key="1">
    <source>
        <dbReference type="ARBA" id="ARBA00022729"/>
    </source>
</evidence>
<dbReference type="Pfam" id="PF00497">
    <property type="entry name" value="SBP_bac_3"/>
    <property type="match status" value="1"/>
</dbReference>
<dbReference type="OrthoDB" id="9774451at2"/>
<accession>A0A1M5XET7</accession>
<name>A0A1M5XET7_9CLOT</name>
<evidence type="ECO:0000313" key="4">
    <source>
        <dbReference type="Proteomes" id="UP000184447"/>
    </source>
</evidence>
<dbReference type="PANTHER" id="PTHR35936">
    <property type="entry name" value="MEMBRANE-BOUND LYTIC MUREIN TRANSGLYCOSYLASE F"/>
    <property type="match status" value="1"/>
</dbReference>
<dbReference type="InterPro" id="IPR001638">
    <property type="entry name" value="Solute-binding_3/MltF_N"/>
</dbReference>
<feature type="domain" description="Solute-binding protein family 3/N-terminal" evidence="2">
    <location>
        <begin position="32"/>
        <end position="259"/>
    </location>
</feature>
<organism evidence="3 4">
    <name type="scientific">Clostridium grantii DSM 8605</name>
    <dbReference type="NCBI Taxonomy" id="1121316"/>
    <lineage>
        <taxon>Bacteria</taxon>
        <taxon>Bacillati</taxon>
        <taxon>Bacillota</taxon>
        <taxon>Clostridia</taxon>
        <taxon>Eubacteriales</taxon>
        <taxon>Clostridiaceae</taxon>
        <taxon>Clostridium</taxon>
    </lineage>
</organism>
<reference evidence="3 4" key="1">
    <citation type="submission" date="2016-11" db="EMBL/GenBank/DDBJ databases">
        <authorList>
            <person name="Jaros S."/>
            <person name="Januszkiewicz K."/>
            <person name="Wedrychowicz H."/>
        </authorList>
    </citation>
    <scope>NUCLEOTIDE SEQUENCE [LARGE SCALE GENOMIC DNA]</scope>
    <source>
        <strain evidence="3 4">DSM 8605</strain>
    </source>
</reference>
<dbReference type="STRING" id="1121316.SAMN02745207_03595"/>
<dbReference type="Gene3D" id="3.40.190.10">
    <property type="entry name" value="Periplasmic binding protein-like II"/>
    <property type="match status" value="2"/>
</dbReference>
<proteinExistence type="predicted"/>
<dbReference type="SMART" id="SM00062">
    <property type="entry name" value="PBPb"/>
    <property type="match status" value="1"/>
</dbReference>
<dbReference type="Proteomes" id="UP000184447">
    <property type="component" value="Unassembled WGS sequence"/>
</dbReference>
<dbReference type="SUPFAM" id="SSF53850">
    <property type="entry name" value="Periplasmic binding protein-like II"/>
    <property type="match status" value="1"/>
</dbReference>